<dbReference type="Gene3D" id="1.10.443.10">
    <property type="entry name" value="Intergrase catalytic core"/>
    <property type="match status" value="1"/>
</dbReference>
<gene>
    <name evidence="4" type="ORF">CVT24_002428</name>
</gene>
<reference evidence="4 5" key="1">
    <citation type="journal article" date="2018" name="Evol. Lett.">
        <title>Horizontal gene cluster transfer increased hallucinogenic mushroom diversity.</title>
        <authorList>
            <person name="Reynolds H.T."/>
            <person name="Vijayakumar V."/>
            <person name="Gluck-Thaler E."/>
            <person name="Korotkin H.B."/>
            <person name="Matheny P.B."/>
            <person name="Slot J.C."/>
        </authorList>
    </citation>
    <scope>NUCLEOTIDE SEQUENCE [LARGE SCALE GENOMIC DNA]</scope>
    <source>
        <strain evidence="4 5">2629</strain>
    </source>
</reference>
<dbReference type="Proteomes" id="UP000284842">
    <property type="component" value="Unassembled WGS sequence"/>
</dbReference>
<keyword evidence="2" id="KW-0233">DNA recombination</keyword>
<name>A0A409X4Z2_9AGAR</name>
<dbReference type="STRING" id="181874.A0A409X4Z2"/>
<comment type="caution">
    <text evidence="4">The sequence shown here is derived from an EMBL/GenBank/DDBJ whole genome shotgun (WGS) entry which is preliminary data.</text>
</comment>
<accession>A0A409X4Z2</accession>
<evidence type="ECO:0000313" key="4">
    <source>
        <dbReference type="EMBL" id="PPQ85790.1"/>
    </source>
</evidence>
<dbReference type="AlphaFoldDB" id="A0A409X4Z2"/>
<evidence type="ECO:0000256" key="2">
    <source>
        <dbReference type="ARBA" id="ARBA00023172"/>
    </source>
</evidence>
<dbReference type="InterPro" id="IPR010998">
    <property type="entry name" value="Integrase_recombinase_N"/>
</dbReference>
<dbReference type="Gene3D" id="1.10.150.130">
    <property type="match status" value="1"/>
</dbReference>
<protein>
    <recommendedName>
        <fullName evidence="6">Tyr recombinase domain-containing protein</fullName>
    </recommendedName>
</protein>
<evidence type="ECO:0000256" key="3">
    <source>
        <dbReference type="SAM" id="MobiDB-lite"/>
    </source>
</evidence>
<dbReference type="EMBL" id="NHTK01004633">
    <property type="protein sequence ID" value="PPQ85790.1"/>
    <property type="molecule type" value="Genomic_DNA"/>
</dbReference>
<keyword evidence="5" id="KW-1185">Reference proteome</keyword>
<dbReference type="OrthoDB" id="3254696at2759"/>
<dbReference type="SUPFAM" id="SSF56349">
    <property type="entry name" value="DNA breaking-rejoining enzymes"/>
    <property type="match status" value="1"/>
</dbReference>
<sequence length="374" mass="41680">MPPLAYPSVETSTNSKSHRQKTSLLDTSSRLFSKSLLTPSYSLPTPDYNNILLALNSCYATSTQDTHARALKHYRVFCDEREVPKNLRFPAHEVVLLAYAASHFGSRSGGTARHRVNALKAFHDIHNLPWHGSNRLAKILKSVTNNTPASSTRPPRAPVTTSMLKRLLSKLDLNIPLDAAVAACACTAFWGQCRLGELLPASSTTPSSAIPNREHLTRSASKHGHNKFYELLLPSTKTNRRGETITILNQDHPSNPLPLLQNHLAVNNLPRSTALFSYVSSSRHIPIPLSKRRFLARCNKIWSSLGYSRITGHSFRIGGTSKLLASGIPPDVVKTMGRWSSDAFLRYWRHLDKIAPAQTPHPHTRHRRTHSPKQ</sequence>
<proteinExistence type="predicted"/>
<dbReference type="InterPro" id="IPR011010">
    <property type="entry name" value="DNA_brk_join_enz"/>
</dbReference>
<dbReference type="InterPro" id="IPR052925">
    <property type="entry name" value="Phage_Integrase-like_Recomb"/>
</dbReference>
<dbReference type="GO" id="GO:0003677">
    <property type="term" value="F:DNA binding"/>
    <property type="evidence" value="ECO:0007669"/>
    <property type="project" value="UniProtKB-KW"/>
</dbReference>
<feature type="region of interest" description="Disordered" evidence="3">
    <location>
        <begin position="1"/>
        <end position="24"/>
    </location>
</feature>
<organism evidence="4 5">
    <name type="scientific">Panaeolus cyanescens</name>
    <dbReference type="NCBI Taxonomy" id="181874"/>
    <lineage>
        <taxon>Eukaryota</taxon>
        <taxon>Fungi</taxon>
        <taxon>Dikarya</taxon>
        <taxon>Basidiomycota</taxon>
        <taxon>Agaricomycotina</taxon>
        <taxon>Agaricomycetes</taxon>
        <taxon>Agaricomycetidae</taxon>
        <taxon>Agaricales</taxon>
        <taxon>Agaricineae</taxon>
        <taxon>Galeropsidaceae</taxon>
        <taxon>Panaeolus</taxon>
    </lineage>
</organism>
<evidence type="ECO:0000256" key="1">
    <source>
        <dbReference type="ARBA" id="ARBA00023125"/>
    </source>
</evidence>
<dbReference type="PANTHER" id="PTHR34605">
    <property type="entry name" value="PHAGE_INTEGRASE DOMAIN-CONTAINING PROTEIN"/>
    <property type="match status" value="1"/>
</dbReference>
<dbReference type="PANTHER" id="PTHR34605:SF3">
    <property type="entry name" value="P CELL-TYPE AGGLUTINATION PROTEIN MAP4-LIKE-RELATED"/>
    <property type="match status" value="1"/>
</dbReference>
<dbReference type="InParanoid" id="A0A409X4Z2"/>
<dbReference type="GO" id="GO:0006310">
    <property type="term" value="P:DNA recombination"/>
    <property type="evidence" value="ECO:0007669"/>
    <property type="project" value="UniProtKB-KW"/>
</dbReference>
<dbReference type="InterPro" id="IPR013762">
    <property type="entry name" value="Integrase-like_cat_sf"/>
</dbReference>
<evidence type="ECO:0008006" key="6">
    <source>
        <dbReference type="Google" id="ProtNLM"/>
    </source>
</evidence>
<dbReference type="GO" id="GO:0015074">
    <property type="term" value="P:DNA integration"/>
    <property type="evidence" value="ECO:0007669"/>
    <property type="project" value="InterPro"/>
</dbReference>
<keyword evidence="1" id="KW-0238">DNA-binding</keyword>
<evidence type="ECO:0000313" key="5">
    <source>
        <dbReference type="Proteomes" id="UP000284842"/>
    </source>
</evidence>
<dbReference type="SUPFAM" id="SSF47823">
    <property type="entry name" value="lambda integrase-like, N-terminal domain"/>
    <property type="match status" value="1"/>
</dbReference>